<evidence type="ECO:0000256" key="10">
    <source>
        <dbReference type="RuleBase" id="RU003915"/>
    </source>
</evidence>
<dbReference type="GO" id="GO:0005737">
    <property type="term" value="C:cytoplasm"/>
    <property type="evidence" value="ECO:0007669"/>
    <property type="project" value="UniProtKB-SubCell"/>
</dbReference>
<evidence type="ECO:0000256" key="6">
    <source>
        <dbReference type="ARBA" id="ARBA00023186"/>
    </source>
</evidence>
<dbReference type="InterPro" id="IPR046357">
    <property type="entry name" value="PPIase_dom_sf"/>
</dbReference>
<dbReference type="SUPFAM" id="SSF54534">
    <property type="entry name" value="FKBP-like"/>
    <property type="match status" value="1"/>
</dbReference>
<dbReference type="PROSITE" id="PS50059">
    <property type="entry name" value="FKBP_PPIASE"/>
    <property type="match status" value="1"/>
</dbReference>
<dbReference type="InterPro" id="IPR001179">
    <property type="entry name" value="PPIase_FKBP_dom"/>
</dbReference>
<dbReference type="Proteomes" id="UP000008387">
    <property type="component" value="Chromosome"/>
</dbReference>
<dbReference type="EMBL" id="FR871757">
    <property type="protein sequence ID" value="CCB80434.1"/>
    <property type="molecule type" value="Genomic_DNA"/>
</dbReference>
<evidence type="ECO:0000313" key="12">
    <source>
        <dbReference type="EMBL" id="CCB80434.1"/>
    </source>
</evidence>
<keyword evidence="7 9" id="KW-0413">Isomerase</keyword>
<dbReference type="AlphaFoldDB" id="F8KU90"/>
<dbReference type="eggNOG" id="COG1047">
    <property type="taxonomic scope" value="Bacteria"/>
</dbReference>
<dbReference type="Pfam" id="PF00254">
    <property type="entry name" value="FKBP_C"/>
    <property type="match status" value="1"/>
</dbReference>
<evidence type="ECO:0000256" key="9">
    <source>
        <dbReference type="PROSITE-ProRule" id="PRU00277"/>
    </source>
</evidence>
<dbReference type="Gene3D" id="2.40.10.330">
    <property type="match status" value="1"/>
</dbReference>
<dbReference type="HOGENOM" id="CLU_098197_1_0_7"/>
<organism evidence="12 13">
    <name type="scientific">Helicobacter bizzozeronii (strain CIII-1)</name>
    <dbReference type="NCBI Taxonomy" id="1002804"/>
    <lineage>
        <taxon>Bacteria</taxon>
        <taxon>Pseudomonadati</taxon>
        <taxon>Campylobacterota</taxon>
        <taxon>Epsilonproteobacteria</taxon>
        <taxon>Campylobacterales</taxon>
        <taxon>Helicobacteraceae</taxon>
        <taxon>Helicobacter</taxon>
    </lineage>
</organism>
<evidence type="ECO:0000256" key="5">
    <source>
        <dbReference type="ARBA" id="ARBA00023110"/>
    </source>
</evidence>
<comment type="similarity">
    <text evidence="3 10">Belongs to the FKBP-type PPIase family.</text>
</comment>
<dbReference type="STRING" id="1002804.HBZC1_14480"/>
<keyword evidence="5 9" id="KW-0697">Rotamase</keyword>
<name>F8KU90_HELBC</name>
<sequence length="167" mass="18426">MQEQAQVAIIEYQVRDQATQEILDSNVGQKPLEFLMGAGQVIVGIEKAVLHAKVGESFSVTIPPHEAYGEYRTDYLQEVPRDQFEGIELERGMTLFGHGENNQSVQVSVKDFSDKMVMLDYNHPLAGKELVFDLKVLGFREASKQEVLHTHSGGAKKCCGGGCGCSH</sequence>
<protein>
    <recommendedName>
        <fullName evidence="10">Peptidyl-prolyl cis-trans isomerase</fullName>
        <ecNumber evidence="10">5.2.1.8</ecNumber>
    </recommendedName>
</protein>
<dbReference type="InterPro" id="IPR048261">
    <property type="entry name" value="SlpA/SlyD-like_ins_sf"/>
</dbReference>
<gene>
    <name evidence="12" type="ordered locus">HBZC1_14480</name>
</gene>
<comment type="function">
    <text evidence="8">Also involved in hydrogenase metallocenter assembly, probably by participating in the nickel insertion step. This function in hydrogenase biosynthesis requires chaperone activity and the presence of the metal-binding domain, but not PPIase activity.</text>
</comment>
<evidence type="ECO:0000256" key="1">
    <source>
        <dbReference type="ARBA" id="ARBA00000971"/>
    </source>
</evidence>
<dbReference type="PANTHER" id="PTHR47861">
    <property type="entry name" value="FKBP-TYPE PEPTIDYL-PROLYL CIS-TRANS ISOMERASE SLYD"/>
    <property type="match status" value="1"/>
</dbReference>
<evidence type="ECO:0000259" key="11">
    <source>
        <dbReference type="PROSITE" id="PS50059"/>
    </source>
</evidence>
<accession>F8KU90</accession>
<dbReference type="RefSeq" id="WP_013890836.1">
    <property type="nucleotide sequence ID" value="NC_015674.1"/>
</dbReference>
<dbReference type="KEGG" id="hbi:HBZC1_14480"/>
<dbReference type="GO" id="GO:0003755">
    <property type="term" value="F:peptidyl-prolyl cis-trans isomerase activity"/>
    <property type="evidence" value="ECO:0007669"/>
    <property type="project" value="UniProtKB-UniRule"/>
</dbReference>
<keyword evidence="4" id="KW-0963">Cytoplasm</keyword>
<evidence type="ECO:0000313" key="13">
    <source>
        <dbReference type="Proteomes" id="UP000008387"/>
    </source>
</evidence>
<proteinExistence type="inferred from homology"/>
<evidence type="ECO:0000256" key="7">
    <source>
        <dbReference type="ARBA" id="ARBA00023235"/>
    </source>
</evidence>
<dbReference type="Gene3D" id="3.10.50.40">
    <property type="match status" value="1"/>
</dbReference>
<feature type="domain" description="PPIase FKBP-type" evidence="11">
    <location>
        <begin position="5"/>
        <end position="90"/>
    </location>
</feature>
<keyword evidence="13" id="KW-1185">Reference proteome</keyword>
<evidence type="ECO:0000256" key="8">
    <source>
        <dbReference type="ARBA" id="ARBA00037071"/>
    </source>
</evidence>
<keyword evidence="6" id="KW-0143">Chaperone</keyword>
<evidence type="ECO:0000256" key="3">
    <source>
        <dbReference type="ARBA" id="ARBA00006577"/>
    </source>
</evidence>
<evidence type="ECO:0000256" key="4">
    <source>
        <dbReference type="ARBA" id="ARBA00022490"/>
    </source>
</evidence>
<comment type="subcellular location">
    <subcellularLocation>
        <location evidence="2">Cytoplasm</location>
    </subcellularLocation>
</comment>
<comment type="catalytic activity">
    <reaction evidence="1 9 10">
        <text>[protein]-peptidylproline (omega=180) = [protein]-peptidylproline (omega=0)</text>
        <dbReference type="Rhea" id="RHEA:16237"/>
        <dbReference type="Rhea" id="RHEA-COMP:10747"/>
        <dbReference type="Rhea" id="RHEA-COMP:10748"/>
        <dbReference type="ChEBI" id="CHEBI:83833"/>
        <dbReference type="ChEBI" id="CHEBI:83834"/>
        <dbReference type="EC" id="5.2.1.8"/>
    </reaction>
</comment>
<evidence type="ECO:0000256" key="2">
    <source>
        <dbReference type="ARBA" id="ARBA00004496"/>
    </source>
</evidence>
<reference evidence="12 13" key="1">
    <citation type="journal article" date="2011" name="J. Bacteriol.">
        <title>Genome sequence of Helicobacter bizzozeronii strain CIII-1, an isolate from human gastric mucosa.</title>
        <authorList>
            <person name="Schott T."/>
            <person name="Rossi M."/>
            <person name="Hanninen M.L."/>
        </authorList>
    </citation>
    <scope>NUCLEOTIDE SEQUENCE [LARGE SCALE GENOMIC DNA]</scope>
    <source>
        <strain evidence="12 13">CIII-1</strain>
    </source>
</reference>
<dbReference type="GeneID" id="64361851"/>
<dbReference type="GO" id="GO:0042026">
    <property type="term" value="P:protein refolding"/>
    <property type="evidence" value="ECO:0007669"/>
    <property type="project" value="UniProtKB-ARBA"/>
</dbReference>
<dbReference type="EC" id="5.2.1.8" evidence="10"/>
<dbReference type="PANTHER" id="PTHR47861:SF3">
    <property type="entry name" value="FKBP-TYPE PEPTIDYL-PROLYL CIS-TRANS ISOMERASE SLYD"/>
    <property type="match status" value="1"/>
</dbReference>